<evidence type="ECO:0000313" key="1">
    <source>
        <dbReference type="EMBL" id="MDG0794282.1"/>
    </source>
</evidence>
<accession>A0A9X4KQD8</accession>
<dbReference type="Proteomes" id="UP001153387">
    <property type="component" value="Unassembled WGS sequence"/>
</dbReference>
<dbReference type="EMBL" id="JAPDHZ010000006">
    <property type="protein sequence ID" value="MDG0794282.1"/>
    <property type="molecule type" value="Genomic_DNA"/>
</dbReference>
<organism evidence="1 2">
    <name type="scientific">Cohnella ginsengisoli</name>
    <dbReference type="NCBI Taxonomy" id="425004"/>
    <lineage>
        <taxon>Bacteria</taxon>
        <taxon>Bacillati</taxon>
        <taxon>Bacillota</taxon>
        <taxon>Bacilli</taxon>
        <taxon>Bacillales</taxon>
        <taxon>Paenibacillaceae</taxon>
        <taxon>Cohnella</taxon>
    </lineage>
</organism>
<sequence>MYFSSACQPGVYQSLNMSSDSVLTSCGLLPVESDACAVGEAAEDAGAVEFAGDAPSFFSFAPHAASENAIVAESADRNSAFFVQPPLLHFCFAPCRLFVLAL</sequence>
<dbReference type="RefSeq" id="WP_277568037.1">
    <property type="nucleotide sequence ID" value="NZ_JAPDHZ010000006.1"/>
</dbReference>
<name>A0A9X4KQD8_9BACL</name>
<protein>
    <submittedName>
        <fullName evidence="1">Uncharacterized protein</fullName>
    </submittedName>
</protein>
<gene>
    <name evidence="1" type="ORF">OMP38_28175</name>
</gene>
<comment type="caution">
    <text evidence="1">The sequence shown here is derived from an EMBL/GenBank/DDBJ whole genome shotgun (WGS) entry which is preliminary data.</text>
</comment>
<proteinExistence type="predicted"/>
<keyword evidence="2" id="KW-1185">Reference proteome</keyword>
<evidence type="ECO:0000313" key="2">
    <source>
        <dbReference type="Proteomes" id="UP001153387"/>
    </source>
</evidence>
<dbReference type="AlphaFoldDB" id="A0A9X4KQD8"/>
<reference evidence="1 2" key="1">
    <citation type="submission" date="2022-10" db="EMBL/GenBank/DDBJ databases">
        <title>Comparative genomic analysis of Cohnella hashimotonis sp. nov., isolated from the International Space Station.</title>
        <authorList>
            <person name="Simpson A."/>
            <person name="Venkateswaran K."/>
        </authorList>
    </citation>
    <scope>NUCLEOTIDE SEQUENCE [LARGE SCALE GENOMIC DNA]</scope>
    <source>
        <strain evidence="1 2">DSM 18997</strain>
    </source>
</reference>